<accession>A0A4R5MNG7</accession>
<dbReference type="Proteomes" id="UP000295668">
    <property type="component" value="Unassembled WGS sequence"/>
</dbReference>
<proteinExistence type="predicted"/>
<reference evidence="1 2" key="1">
    <citation type="submission" date="2019-02" db="EMBL/GenBank/DDBJ databases">
        <title>Pedobacter sp. nov., a novel speices isolated from soil of pinguins habitat in Antarcitica.</title>
        <authorList>
            <person name="He R.-H."/>
        </authorList>
    </citation>
    <scope>NUCLEOTIDE SEQUENCE [LARGE SCALE GENOMIC DNA]</scope>
    <source>
        <strain evidence="1 2">E01020</strain>
    </source>
</reference>
<organism evidence="1 2">
    <name type="scientific">Pedobacter changchengzhani</name>
    <dbReference type="NCBI Taxonomy" id="2529274"/>
    <lineage>
        <taxon>Bacteria</taxon>
        <taxon>Pseudomonadati</taxon>
        <taxon>Bacteroidota</taxon>
        <taxon>Sphingobacteriia</taxon>
        <taxon>Sphingobacteriales</taxon>
        <taxon>Sphingobacteriaceae</taxon>
        <taxon>Pedobacter</taxon>
    </lineage>
</organism>
<protein>
    <recommendedName>
        <fullName evidence="3">Lipoprotein</fullName>
    </recommendedName>
</protein>
<dbReference type="PROSITE" id="PS51257">
    <property type="entry name" value="PROKAR_LIPOPROTEIN"/>
    <property type="match status" value="1"/>
</dbReference>
<dbReference type="EMBL" id="SJCY01000002">
    <property type="protein sequence ID" value="TDG37312.1"/>
    <property type="molecule type" value="Genomic_DNA"/>
</dbReference>
<dbReference type="OrthoDB" id="6699667at2"/>
<evidence type="ECO:0000313" key="2">
    <source>
        <dbReference type="Proteomes" id="UP000295668"/>
    </source>
</evidence>
<gene>
    <name evidence="1" type="ORF">EZJ43_04125</name>
</gene>
<evidence type="ECO:0008006" key="3">
    <source>
        <dbReference type="Google" id="ProtNLM"/>
    </source>
</evidence>
<evidence type="ECO:0000313" key="1">
    <source>
        <dbReference type="EMBL" id="TDG37312.1"/>
    </source>
</evidence>
<dbReference type="RefSeq" id="WP_133261405.1">
    <property type="nucleotide sequence ID" value="NZ_SJCY01000002.1"/>
</dbReference>
<sequence>MKISKIFPFSIFTLFLSGCLGNMNPTGSNSSPNYPWFVVKQPLLVKNILVPTGTTLTYNEDYFKTGEQDKAMSEKKLKSINFPANAPLNWGGVPVTSISKFFNSEMHGVSVNANFKKLPDENKTRFSRLWESCDSDMGILLKNTNDWSFNKANIADVESCSVLYQRYFKDNAAQQTFLNNMYNELLKVKEK</sequence>
<dbReference type="AlphaFoldDB" id="A0A4R5MNG7"/>
<name>A0A4R5MNG7_9SPHI</name>
<comment type="caution">
    <text evidence="1">The sequence shown here is derived from an EMBL/GenBank/DDBJ whole genome shotgun (WGS) entry which is preliminary data.</text>
</comment>
<keyword evidence="2" id="KW-1185">Reference proteome</keyword>